<feature type="domain" description="Transposase IS110-like N-terminal" evidence="1">
    <location>
        <begin position="8"/>
        <end position="153"/>
    </location>
</feature>
<gene>
    <name evidence="3" type="ORF">GGR46_005000</name>
</gene>
<dbReference type="PANTHER" id="PTHR33055:SF3">
    <property type="entry name" value="PUTATIVE TRANSPOSASE FOR IS117-RELATED"/>
    <property type="match status" value="1"/>
</dbReference>
<evidence type="ECO:0000313" key="3">
    <source>
        <dbReference type="EMBL" id="MBB4101408.1"/>
    </source>
</evidence>
<accession>A0A7W6NZH6</accession>
<evidence type="ECO:0000259" key="2">
    <source>
        <dbReference type="Pfam" id="PF02371"/>
    </source>
</evidence>
<dbReference type="NCBIfam" id="NF033542">
    <property type="entry name" value="transpos_IS110"/>
    <property type="match status" value="1"/>
</dbReference>
<organism evidence="3 4">
    <name type="scientific">Sphingomonas kyeonggiensis</name>
    <dbReference type="NCBI Taxonomy" id="1268553"/>
    <lineage>
        <taxon>Bacteria</taxon>
        <taxon>Pseudomonadati</taxon>
        <taxon>Pseudomonadota</taxon>
        <taxon>Alphaproteobacteria</taxon>
        <taxon>Sphingomonadales</taxon>
        <taxon>Sphingomonadaceae</taxon>
        <taxon>Sphingomonas</taxon>
    </lineage>
</organism>
<dbReference type="GO" id="GO:0003677">
    <property type="term" value="F:DNA binding"/>
    <property type="evidence" value="ECO:0007669"/>
    <property type="project" value="InterPro"/>
</dbReference>
<comment type="caution">
    <text evidence="3">The sequence shown here is derived from an EMBL/GenBank/DDBJ whole genome shotgun (WGS) entry which is preliminary data.</text>
</comment>
<dbReference type="GO" id="GO:0006313">
    <property type="term" value="P:DNA transposition"/>
    <property type="evidence" value="ECO:0007669"/>
    <property type="project" value="InterPro"/>
</dbReference>
<dbReference type="GO" id="GO:0004803">
    <property type="term" value="F:transposase activity"/>
    <property type="evidence" value="ECO:0007669"/>
    <property type="project" value="InterPro"/>
</dbReference>
<name>A0A7W6NZH6_9SPHN</name>
<evidence type="ECO:0000313" key="4">
    <source>
        <dbReference type="Proteomes" id="UP000557392"/>
    </source>
</evidence>
<dbReference type="Pfam" id="PF01548">
    <property type="entry name" value="DEDD_Tnp_IS110"/>
    <property type="match status" value="1"/>
</dbReference>
<proteinExistence type="predicted"/>
<dbReference type="EMBL" id="JACIEH010000006">
    <property type="protein sequence ID" value="MBB4101408.1"/>
    <property type="molecule type" value="Genomic_DNA"/>
</dbReference>
<protein>
    <submittedName>
        <fullName evidence="3">Transposase</fullName>
    </submittedName>
</protein>
<dbReference type="RefSeq" id="WP_184000769.1">
    <property type="nucleotide sequence ID" value="NZ_JACIEH010000006.1"/>
</dbReference>
<dbReference type="AlphaFoldDB" id="A0A7W6NZH6"/>
<keyword evidence="4" id="KW-1185">Reference proteome</keyword>
<dbReference type="PANTHER" id="PTHR33055">
    <property type="entry name" value="TRANSPOSASE FOR INSERTION SEQUENCE ELEMENT IS1111A"/>
    <property type="match status" value="1"/>
</dbReference>
<dbReference type="InterPro" id="IPR003346">
    <property type="entry name" value="Transposase_20"/>
</dbReference>
<dbReference type="InterPro" id="IPR002525">
    <property type="entry name" value="Transp_IS110-like_N"/>
</dbReference>
<evidence type="ECO:0000259" key="1">
    <source>
        <dbReference type="Pfam" id="PF01548"/>
    </source>
</evidence>
<dbReference type="InterPro" id="IPR047650">
    <property type="entry name" value="Transpos_IS110"/>
</dbReference>
<feature type="domain" description="Transposase IS116/IS110/IS902 C-terminal" evidence="2">
    <location>
        <begin position="221"/>
        <end position="300"/>
    </location>
</feature>
<dbReference type="Proteomes" id="UP000557392">
    <property type="component" value="Unassembled WGS sequence"/>
</dbReference>
<reference evidence="3 4" key="1">
    <citation type="submission" date="2020-08" db="EMBL/GenBank/DDBJ databases">
        <title>Genomic Encyclopedia of Type Strains, Phase IV (KMG-IV): sequencing the most valuable type-strain genomes for metagenomic binning, comparative biology and taxonomic classification.</title>
        <authorList>
            <person name="Goeker M."/>
        </authorList>
    </citation>
    <scope>NUCLEOTIDE SEQUENCE [LARGE SCALE GENOMIC DNA]</scope>
    <source>
        <strain evidence="3 4">DSM 101806</strain>
    </source>
</reference>
<dbReference type="Pfam" id="PF02371">
    <property type="entry name" value="Transposase_20"/>
    <property type="match status" value="1"/>
</dbReference>
<sequence length="371" mass="40481">MTAEQCWIGIDAGADTVAICILDSSGNIVSERQSDASAVAISEVLPASRDALVVGLEAGAAAIHLAKGLRKVGYNVRVLETRHVHAFLGLRQNKSDRNDARGIADILRLGWQSVPEVLVKSERSQRLRSELVLRHRLMQQRMATESAMRGILRVNGGKINRAWSGTHLEKSVVAEIERLRADDIDLSEVLLPTLEAVVAVRRTLETITRRLTRIARDDDVCSRLMTVPGVGCISALSFYTAIDDPSRFARNEDVGPYLGLVPKLNQSGQSSRMGRISKRGNQMTRGHLVSAAKVLMQLSKQDNDLRHWAIDLKRRAGPSKARVALARKLAVVLLAIWKAGTVFDPHPNAGPKHIDGTASLSGVEVEPSLSV</sequence>